<dbReference type="RefSeq" id="WP_036175719.1">
    <property type="nucleotide sequence ID" value="NZ_AVCZ01000014.1"/>
</dbReference>
<evidence type="ECO:0000313" key="13">
    <source>
        <dbReference type="EMBL" id="KGR90769.1"/>
    </source>
</evidence>
<evidence type="ECO:0000256" key="10">
    <source>
        <dbReference type="HAMAP-Rule" id="MF_00278"/>
    </source>
</evidence>
<keyword evidence="4 10" id="KW-0378">Hydrolase</keyword>
<dbReference type="AlphaFoldDB" id="A0A0A3J1B2"/>
<dbReference type="GO" id="GO:0005737">
    <property type="term" value="C:cytoplasm"/>
    <property type="evidence" value="ECO:0007669"/>
    <property type="project" value="UniProtKB-SubCell"/>
</dbReference>
<evidence type="ECO:0000256" key="5">
    <source>
        <dbReference type="ARBA" id="ARBA00022962"/>
    </source>
</evidence>
<evidence type="ECO:0000256" key="8">
    <source>
        <dbReference type="ARBA" id="ARBA00047838"/>
    </source>
</evidence>
<keyword evidence="3 10" id="KW-0028">Amino-acid biosynthesis</keyword>
<dbReference type="Pfam" id="PF00117">
    <property type="entry name" value="GATase"/>
    <property type="match status" value="1"/>
</dbReference>
<dbReference type="UniPathway" id="UPA00031">
    <property type="reaction ID" value="UER00010"/>
</dbReference>
<keyword evidence="13" id="KW-0328">Glycosyltransferase</keyword>
<comment type="function">
    <text evidence="10">IGPS catalyzes the conversion of PRFAR and glutamine to IGP, AICAR and glutamate. The HisH subunit catalyzes the hydrolysis of glutamine to glutamate and ammonia as part of the synthesis of IGP and AICAR. The resulting ammonia molecule is channeled to the active site of HisF.</text>
</comment>
<accession>A0A0A3J1B2</accession>
<keyword evidence="10" id="KW-0963">Cytoplasm</keyword>
<dbReference type="GO" id="GO:0004359">
    <property type="term" value="F:glutaminase activity"/>
    <property type="evidence" value="ECO:0007669"/>
    <property type="project" value="UniProtKB-EC"/>
</dbReference>
<dbReference type="HAMAP" id="MF_00278">
    <property type="entry name" value="HisH"/>
    <property type="match status" value="1"/>
</dbReference>
<comment type="subunit">
    <text evidence="2 10">Heterodimer of HisH and HisF.</text>
</comment>
<dbReference type="OrthoDB" id="9807137at2"/>
<dbReference type="PROSITE" id="PS51273">
    <property type="entry name" value="GATASE_TYPE_1"/>
    <property type="match status" value="1"/>
</dbReference>
<dbReference type="EC" id="3.5.1.2" evidence="10"/>
<dbReference type="NCBIfam" id="TIGR01855">
    <property type="entry name" value="IMP_synth_hisH"/>
    <property type="match status" value="1"/>
</dbReference>
<feature type="active site" evidence="10 11">
    <location>
        <position position="185"/>
    </location>
</feature>
<evidence type="ECO:0000313" key="14">
    <source>
        <dbReference type="Proteomes" id="UP000030595"/>
    </source>
</evidence>
<dbReference type="eggNOG" id="COG0118">
    <property type="taxonomic scope" value="Bacteria"/>
</dbReference>
<dbReference type="Gene3D" id="3.40.50.880">
    <property type="match status" value="1"/>
</dbReference>
<dbReference type="Proteomes" id="UP000030595">
    <property type="component" value="Unassembled WGS sequence"/>
</dbReference>
<dbReference type="GO" id="GO:0016829">
    <property type="term" value="F:lyase activity"/>
    <property type="evidence" value="ECO:0007669"/>
    <property type="project" value="UniProtKB-KW"/>
</dbReference>
<name>A0A0A3J1B2_9BACL</name>
<evidence type="ECO:0000256" key="11">
    <source>
        <dbReference type="PIRSR" id="PIRSR000495-1"/>
    </source>
</evidence>
<comment type="caution">
    <text evidence="13">The sequence shown here is derived from an EMBL/GenBank/DDBJ whole genome shotgun (WGS) entry which is preliminary data.</text>
</comment>
<evidence type="ECO:0000256" key="7">
    <source>
        <dbReference type="ARBA" id="ARBA00023239"/>
    </source>
</evidence>
<feature type="active site" description="Nucleophile" evidence="10 11">
    <location>
        <position position="80"/>
    </location>
</feature>
<keyword evidence="5 10" id="KW-0315">Glutamine amidotransferase</keyword>
<dbReference type="SUPFAM" id="SSF52317">
    <property type="entry name" value="Class I glutamine amidotransferase-like"/>
    <property type="match status" value="1"/>
</dbReference>
<evidence type="ECO:0000256" key="4">
    <source>
        <dbReference type="ARBA" id="ARBA00022801"/>
    </source>
</evidence>
<evidence type="ECO:0000256" key="3">
    <source>
        <dbReference type="ARBA" id="ARBA00022605"/>
    </source>
</evidence>
<keyword evidence="13" id="KW-0808">Transferase</keyword>
<comment type="pathway">
    <text evidence="1 10">Amino-acid biosynthesis; L-histidine biosynthesis; L-histidine from 5-phospho-alpha-D-ribose 1-diphosphate: step 5/9.</text>
</comment>
<dbReference type="GO" id="GO:0000107">
    <property type="term" value="F:imidazoleglycerol-phosphate synthase activity"/>
    <property type="evidence" value="ECO:0007669"/>
    <property type="project" value="UniProtKB-UniRule"/>
</dbReference>
<dbReference type="InterPro" id="IPR017926">
    <property type="entry name" value="GATASE"/>
</dbReference>
<protein>
    <recommendedName>
        <fullName evidence="10">Imidazole glycerol phosphate synthase subunit HisH</fullName>
        <ecNumber evidence="10">4.3.2.10</ecNumber>
    </recommendedName>
    <alternativeName>
        <fullName evidence="10">IGP synthase glutaminase subunit</fullName>
        <ecNumber evidence="10">3.5.1.2</ecNumber>
    </alternativeName>
    <alternativeName>
        <fullName evidence="10">IGP synthase subunit HisH</fullName>
    </alternativeName>
    <alternativeName>
        <fullName evidence="10">ImGP synthase subunit HisH</fullName>
        <shortName evidence="10">IGPS subunit HisH</shortName>
    </alternativeName>
</protein>
<dbReference type="GO" id="GO:0000105">
    <property type="term" value="P:L-histidine biosynthetic process"/>
    <property type="evidence" value="ECO:0007669"/>
    <property type="project" value="UniProtKB-UniRule"/>
</dbReference>
<feature type="active site" evidence="10 11">
    <location>
        <position position="187"/>
    </location>
</feature>
<evidence type="ECO:0000256" key="9">
    <source>
        <dbReference type="ARBA" id="ARBA00049534"/>
    </source>
</evidence>
<evidence type="ECO:0000256" key="1">
    <source>
        <dbReference type="ARBA" id="ARBA00005091"/>
    </source>
</evidence>
<comment type="catalytic activity">
    <reaction evidence="9 10">
        <text>L-glutamine + H2O = L-glutamate + NH4(+)</text>
        <dbReference type="Rhea" id="RHEA:15889"/>
        <dbReference type="ChEBI" id="CHEBI:15377"/>
        <dbReference type="ChEBI" id="CHEBI:28938"/>
        <dbReference type="ChEBI" id="CHEBI:29985"/>
        <dbReference type="ChEBI" id="CHEBI:58359"/>
        <dbReference type="EC" id="3.5.1.2"/>
    </reaction>
</comment>
<evidence type="ECO:0000256" key="6">
    <source>
        <dbReference type="ARBA" id="ARBA00023102"/>
    </source>
</evidence>
<keyword evidence="6 10" id="KW-0368">Histidine biosynthesis</keyword>
<dbReference type="CDD" id="cd01748">
    <property type="entry name" value="GATase1_IGP_Synthase"/>
    <property type="match status" value="1"/>
</dbReference>
<dbReference type="InterPro" id="IPR010139">
    <property type="entry name" value="Imidazole-glycPsynth_HisH"/>
</dbReference>
<comment type="subcellular location">
    <subcellularLocation>
        <location evidence="10">Cytoplasm</location>
    </subcellularLocation>
</comment>
<sequence length="209" mass="23603">MKIGVIDYGMGNLFSVEQALKRLNCEPVISSDFQVLEACDALILPGVGAFPDAMKRLNETKLNEFIVEQKKRNKPLLGICLGMQLLFEKSDEIELTAGIGVFKGHVKRFEGVSRIPHMGWNELQFTSVPEWLVENSMPEERFVYFVHSFYATEFAQDELVAYADYEGVKVPGIMKSGSFTGMQFHPEKSGKFGMYLLEQWLRGVEVSAC</sequence>
<dbReference type="EC" id="4.3.2.10" evidence="10"/>
<proteinExistence type="inferred from homology"/>
<gene>
    <name evidence="10 13" type="primary">hisH</name>
    <name evidence="13" type="ORF">CD30_09535</name>
</gene>
<evidence type="ECO:0000256" key="2">
    <source>
        <dbReference type="ARBA" id="ARBA00011152"/>
    </source>
</evidence>
<feature type="domain" description="Glutamine amidotransferase" evidence="12">
    <location>
        <begin position="5"/>
        <end position="197"/>
    </location>
</feature>
<dbReference type="PIRSF" id="PIRSF000495">
    <property type="entry name" value="Amidotransf_hisH"/>
    <property type="match status" value="1"/>
</dbReference>
<dbReference type="PANTHER" id="PTHR42701">
    <property type="entry name" value="IMIDAZOLE GLYCEROL PHOSPHATE SYNTHASE SUBUNIT HISH"/>
    <property type="match status" value="1"/>
</dbReference>
<keyword evidence="14" id="KW-1185">Reference proteome</keyword>
<comment type="catalytic activity">
    <reaction evidence="8 10">
        <text>5-[(5-phospho-1-deoxy-D-ribulos-1-ylimino)methylamino]-1-(5-phospho-beta-D-ribosyl)imidazole-4-carboxamide + L-glutamine = D-erythro-1-(imidazol-4-yl)glycerol 3-phosphate + 5-amino-1-(5-phospho-beta-D-ribosyl)imidazole-4-carboxamide + L-glutamate + H(+)</text>
        <dbReference type="Rhea" id="RHEA:24793"/>
        <dbReference type="ChEBI" id="CHEBI:15378"/>
        <dbReference type="ChEBI" id="CHEBI:29985"/>
        <dbReference type="ChEBI" id="CHEBI:58278"/>
        <dbReference type="ChEBI" id="CHEBI:58359"/>
        <dbReference type="ChEBI" id="CHEBI:58475"/>
        <dbReference type="ChEBI" id="CHEBI:58525"/>
        <dbReference type="EC" id="4.3.2.10"/>
    </reaction>
</comment>
<dbReference type="EMBL" id="JPVQ01000014">
    <property type="protein sequence ID" value="KGR90769.1"/>
    <property type="molecule type" value="Genomic_DNA"/>
</dbReference>
<reference evidence="13 14" key="1">
    <citation type="submission" date="2014-02" db="EMBL/GenBank/DDBJ databases">
        <title>Draft genome sequence of Lysinibacillus massiliensis CCUG 49529.</title>
        <authorList>
            <person name="Zhang F."/>
            <person name="Wang G."/>
            <person name="Zhang L."/>
        </authorList>
    </citation>
    <scope>NUCLEOTIDE SEQUENCE [LARGE SCALE GENOMIC DNA]</scope>
    <source>
        <strain evidence="13 14">CCUG 49529</strain>
    </source>
</reference>
<evidence type="ECO:0000259" key="12">
    <source>
        <dbReference type="Pfam" id="PF00117"/>
    </source>
</evidence>
<dbReference type="InterPro" id="IPR029062">
    <property type="entry name" value="Class_I_gatase-like"/>
</dbReference>
<organism evidence="13 14">
    <name type="scientific">Ureibacillus massiliensis 4400831 = CIP 108448 = CCUG 49529</name>
    <dbReference type="NCBI Taxonomy" id="1211035"/>
    <lineage>
        <taxon>Bacteria</taxon>
        <taxon>Bacillati</taxon>
        <taxon>Bacillota</taxon>
        <taxon>Bacilli</taxon>
        <taxon>Bacillales</taxon>
        <taxon>Caryophanaceae</taxon>
        <taxon>Ureibacillus</taxon>
    </lineage>
</organism>
<dbReference type="PANTHER" id="PTHR42701:SF1">
    <property type="entry name" value="IMIDAZOLE GLYCEROL PHOSPHATE SYNTHASE SUBUNIT HISH"/>
    <property type="match status" value="1"/>
</dbReference>
<keyword evidence="7 10" id="KW-0456">Lyase</keyword>